<keyword evidence="15" id="KW-1185">Reference proteome</keyword>
<dbReference type="InterPro" id="IPR051356">
    <property type="entry name" value="SOX/SOX-like_TF"/>
</dbReference>
<dbReference type="Pfam" id="PF00505">
    <property type="entry name" value="HMG_box"/>
    <property type="match status" value="1"/>
</dbReference>
<evidence type="ECO:0000256" key="3">
    <source>
        <dbReference type="ARBA" id="ARBA00022499"/>
    </source>
</evidence>
<dbReference type="Proteomes" id="UP000005226">
    <property type="component" value="Chromosome 13"/>
</dbReference>
<keyword evidence="11" id="KW-0175">Coiled coil</keyword>
<dbReference type="PROSITE" id="PS50118">
    <property type="entry name" value="HMG_BOX_2"/>
    <property type="match status" value="1"/>
</dbReference>
<feature type="region of interest" description="Disordered" evidence="12">
    <location>
        <begin position="274"/>
        <end position="354"/>
    </location>
</feature>
<reference evidence="14 15" key="1">
    <citation type="journal article" date="2011" name="Genome Biol. Evol.">
        <title>Integration of the genetic map and genome assembly of fugu facilitates insights into distinct features of genome evolution in teleosts and mammals.</title>
        <authorList>
            <person name="Kai W."/>
            <person name="Kikuchi K."/>
            <person name="Tohari S."/>
            <person name="Chew A.K."/>
            <person name="Tay A."/>
            <person name="Fujiwara A."/>
            <person name="Hosoya S."/>
            <person name="Suetake H."/>
            <person name="Naruse K."/>
            <person name="Brenner S."/>
            <person name="Suzuki Y."/>
            <person name="Venkatesh B."/>
        </authorList>
    </citation>
    <scope>NUCLEOTIDE SEQUENCE [LARGE SCALE GENOMIC DNA]</scope>
</reference>
<dbReference type="Gene3D" id="1.10.30.10">
    <property type="entry name" value="High mobility group box domain"/>
    <property type="match status" value="1"/>
</dbReference>
<dbReference type="GO" id="GO:0005634">
    <property type="term" value="C:nucleus"/>
    <property type="evidence" value="ECO:0007669"/>
    <property type="project" value="UniProtKB-SubCell"/>
</dbReference>
<evidence type="ECO:0000256" key="8">
    <source>
        <dbReference type="ARBA" id="ARBA00023163"/>
    </source>
</evidence>
<dbReference type="PANTHER" id="PTHR45789">
    <property type="entry name" value="FI18025P1"/>
    <property type="match status" value="1"/>
</dbReference>
<keyword evidence="9 10" id="KW-0539">Nucleus</keyword>
<feature type="compositionally biased region" description="Polar residues" evidence="12">
    <location>
        <begin position="323"/>
        <end position="338"/>
    </location>
</feature>
<evidence type="ECO:0000256" key="1">
    <source>
        <dbReference type="ARBA" id="ARBA00004123"/>
    </source>
</evidence>
<dbReference type="Ensembl" id="ENSTRUT00000078668.1">
    <property type="protein sequence ID" value="ENSTRUP00000069393.1"/>
    <property type="gene ID" value="ENSTRUG00000017299.3"/>
</dbReference>
<feature type="compositionally biased region" description="Polar residues" evidence="12">
    <location>
        <begin position="280"/>
        <end position="303"/>
    </location>
</feature>
<evidence type="ECO:0000256" key="6">
    <source>
        <dbReference type="ARBA" id="ARBA00023125"/>
    </source>
</evidence>
<dbReference type="GO" id="GO:0000978">
    <property type="term" value="F:RNA polymerase II cis-regulatory region sequence-specific DNA binding"/>
    <property type="evidence" value="ECO:0007669"/>
    <property type="project" value="TreeGrafter"/>
</dbReference>
<dbReference type="SUPFAM" id="SSF47095">
    <property type="entry name" value="HMG-box"/>
    <property type="match status" value="1"/>
</dbReference>
<dbReference type="GO" id="GO:0000981">
    <property type="term" value="F:DNA-binding transcription factor activity, RNA polymerase II-specific"/>
    <property type="evidence" value="ECO:0007669"/>
    <property type="project" value="TreeGrafter"/>
</dbReference>
<reference evidence="14" key="2">
    <citation type="submission" date="2025-08" db="UniProtKB">
        <authorList>
            <consortium name="Ensembl"/>
        </authorList>
    </citation>
    <scope>IDENTIFICATION</scope>
</reference>
<keyword evidence="5" id="KW-0805">Transcription regulation</keyword>
<proteinExistence type="predicted"/>
<feature type="compositionally biased region" description="Acidic residues" evidence="12">
    <location>
        <begin position="651"/>
        <end position="664"/>
    </location>
</feature>
<evidence type="ECO:0000256" key="9">
    <source>
        <dbReference type="ARBA" id="ARBA00023242"/>
    </source>
</evidence>
<protein>
    <submittedName>
        <fullName evidence="14">SRY-box transcription factor 6</fullName>
    </submittedName>
</protein>
<comment type="subcellular location">
    <subcellularLocation>
        <location evidence="1">Nucleus</location>
    </subcellularLocation>
</comment>
<dbReference type="SMART" id="SM00398">
    <property type="entry name" value="HMG"/>
    <property type="match status" value="1"/>
</dbReference>
<keyword evidence="3" id="KW-1017">Isopeptide bond</keyword>
<sequence length="683" mass="76339">YYNFRPASPPRPLFQLFFYSFRNNSTSPHKPEEGARERSDMLSGSAFGTPERRKGSLADVVDTLKQKKLEEMTKTEQDESTCMEKLLSKDWKEKMERLNTSELLAEVKGTPESLAEKEHQLSTMISQLISLREQLLAAHDEQKKLAASQMEKQRQQMELARQQQEQIARQQQQLLQQQHKINLLQQQIQVQGHMPPLMIPIFPHDQRTLAAAAAAQQGFLFPPGMSYKPGDNYPVQFIPSTMAAAAASGLSPLQLQQLYAAQLASMQVSPGAKVPPLPQPLNTSGPISPSSLKNDKISTSPLTQVKEEGTQPLNLSARPKTVKSPTSPTQNLFLGSKNSPSLLPKGGIPSPLGGGLGRSSSLDILSSLNSTALFGDQDTVMKAIQEARKMREQIQREQLQHHQQGMEAKLSALTSVGLNNCRTDKVRAAGGKPLAVSYQIQVNFRGTCLCMFGGTGSAEARVFREARGRNSNEPHIKRPMNAFMVWAKDERRKILQAFPDMHNSNISKILGSRWKGMSNQDKQPYYEEQARLSKLHLEKYPNYKYKPRPKRTCIIDGKKLRIGEYKQLMRSRRQEMRQFFTVGQPPQIPITTSPSMVYPGAITMTNTTPSPQMTSECSSASASPDPSIPVIQSTYNMKLEPNAMANSEPVNGEDEMDLYEDFEDEPKSDYSSENETQEPVSIN</sequence>
<dbReference type="GO" id="GO:0032332">
    <property type="term" value="P:positive regulation of chondrocyte differentiation"/>
    <property type="evidence" value="ECO:0007669"/>
    <property type="project" value="TreeGrafter"/>
</dbReference>
<feature type="compositionally biased region" description="Basic and acidic residues" evidence="12">
    <location>
        <begin position="29"/>
        <end position="40"/>
    </location>
</feature>
<feature type="region of interest" description="Disordered" evidence="12">
    <location>
        <begin position="641"/>
        <end position="683"/>
    </location>
</feature>
<feature type="DNA-binding region" description="HMG box" evidence="10">
    <location>
        <begin position="476"/>
        <end position="544"/>
    </location>
</feature>
<feature type="region of interest" description="Disordered" evidence="12">
    <location>
        <begin position="25"/>
        <end position="55"/>
    </location>
</feature>
<feature type="compositionally biased region" description="Low complexity" evidence="12">
    <location>
        <begin position="339"/>
        <end position="351"/>
    </location>
</feature>
<evidence type="ECO:0000256" key="5">
    <source>
        <dbReference type="ARBA" id="ARBA00023015"/>
    </source>
</evidence>
<evidence type="ECO:0000256" key="11">
    <source>
        <dbReference type="SAM" id="Coils"/>
    </source>
</evidence>
<name>A0A674N6P7_TAKRU</name>
<evidence type="ECO:0000313" key="15">
    <source>
        <dbReference type="Proteomes" id="UP000005226"/>
    </source>
</evidence>
<dbReference type="GO" id="GO:0007417">
    <property type="term" value="P:central nervous system development"/>
    <property type="evidence" value="ECO:0007669"/>
    <property type="project" value="TreeGrafter"/>
</dbReference>
<dbReference type="InterPro" id="IPR036910">
    <property type="entry name" value="HMG_box_dom_sf"/>
</dbReference>
<gene>
    <name evidence="14" type="primary">sox6</name>
</gene>
<dbReference type="FunFam" id="1.10.30.10:FF:000003">
    <property type="entry name" value="Putative transcription factor SOX-6"/>
    <property type="match status" value="1"/>
</dbReference>
<evidence type="ECO:0000259" key="13">
    <source>
        <dbReference type="PROSITE" id="PS50118"/>
    </source>
</evidence>
<dbReference type="GO" id="GO:0045165">
    <property type="term" value="P:cell fate commitment"/>
    <property type="evidence" value="ECO:0007669"/>
    <property type="project" value="TreeGrafter"/>
</dbReference>
<accession>A0A674N6P7</accession>
<evidence type="ECO:0000256" key="7">
    <source>
        <dbReference type="ARBA" id="ARBA00023159"/>
    </source>
</evidence>
<keyword evidence="2" id="KW-0217">Developmental protein</keyword>
<organism evidence="14 15">
    <name type="scientific">Takifugu rubripes</name>
    <name type="common">Japanese pufferfish</name>
    <name type="synonym">Fugu rubripes</name>
    <dbReference type="NCBI Taxonomy" id="31033"/>
    <lineage>
        <taxon>Eukaryota</taxon>
        <taxon>Metazoa</taxon>
        <taxon>Chordata</taxon>
        <taxon>Craniata</taxon>
        <taxon>Vertebrata</taxon>
        <taxon>Euteleostomi</taxon>
        <taxon>Actinopterygii</taxon>
        <taxon>Neopterygii</taxon>
        <taxon>Teleostei</taxon>
        <taxon>Neoteleostei</taxon>
        <taxon>Acanthomorphata</taxon>
        <taxon>Eupercaria</taxon>
        <taxon>Tetraodontiformes</taxon>
        <taxon>Tetradontoidea</taxon>
        <taxon>Tetraodontidae</taxon>
        <taxon>Takifugu</taxon>
    </lineage>
</organism>
<dbReference type="InterPro" id="IPR009071">
    <property type="entry name" value="HMG_box_dom"/>
</dbReference>
<reference evidence="14" key="3">
    <citation type="submission" date="2025-09" db="UniProtKB">
        <authorList>
            <consortium name="Ensembl"/>
        </authorList>
    </citation>
    <scope>IDENTIFICATION</scope>
</reference>
<feature type="coiled-coil region" evidence="11">
    <location>
        <begin position="114"/>
        <end position="187"/>
    </location>
</feature>
<keyword evidence="6 10" id="KW-0238">DNA-binding</keyword>
<keyword evidence="7" id="KW-0010">Activator</keyword>
<keyword evidence="8" id="KW-0804">Transcription</keyword>
<feature type="region of interest" description="Disordered" evidence="12">
    <location>
        <begin position="609"/>
        <end position="629"/>
    </location>
</feature>
<feature type="domain" description="HMG box" evidence="13">
    <location>
        <begin position="476"/>
        <end position="544"/>
    </location>
</feature>
<keyword evidence="4" id="KW-0221">Differentiation</keyword>
<evidence type="ECO:0000256" key="12">
    <source>
        <dbReference type="SAM" id="MobiDB-lite"/>
    </source>
</evidence>
<dbReference type="GeneTree" id="ENSGT00940000156433"/>
<dbReference type="AlphaFoldDB" id="A0A674N6P7"/>
<evidence type="ECO:0000256" key="10">
    <source>
        <dbReference type="PROSITE-ProRule" id="PRU00267"/>
    </source>
</evidence>
<dbReference type="CDD" id="cd22042">
    <property type="entry name" value="HMG-box_EGL13-like"/>
    <property type="match status" value="1"/>
</dbReference>
<evidence type="ECO:0000256" key="4">
    <source>
        <dbReference type="ARBA" id="ARBA00022782"/>
    </source>
</evidence>
<dbReference type="PANTHER" id="PTHR45789:SF1">
    <property type="entry name" value="TRANSCRIPTION FACTOR SOX-6"/>
    <property type="match status" value="1"/>
</dbReference>
<evidence type="ECO:0000256" key="2">
    <source>
        <dbReference type="ARBA" id="ARBA00022473"/>
    </source>
</evidence>
<evidence type="ECO:0000313" key="14">
    <source>
        <dbReference type="Ensembl" id="ENSTRUP00000069393.1"/>
    </source>
</evidence>
<feature type="compositionally biased region" description="Polar residues" evidence="12">
    <location>
        <begin position="671"/>
        <end position="683"/>
    </location>
</feature>